<accession>A0A1M7IYE3</accession>
<dbReference type="InterPro" id="IPR034457">
    <property type="entry name" value="Organic_radical-activating"/>
</dbReference>
<dbReference type="GO" id="GO:0051539">
    <property type="term" value="F:4 iron, 4 sulfur cluster binding"/>
    <property type="evidence" value="ECO:0007669"/>
    <property type="project" value="UniProtKB-UniRule"/>
</dbReference>
<keyword evidence="8 10" id="KW-0408">Iron</keyword>
<evidence type="ECO:0000256" key="9">
    <source>
        <dbReference type="ARBA" id="ARBA00023014"/>
    </source>
</evidence>
<evidence type="ECO:0000256" key="8">
    <source>
        <dbReference type="ARBA" id="ARBA00023004"/>
    </source>
</evidence>
<comment type="similarity">
    <text evidence="2 10">Belongs to the organic radical-activating enzymes family.</text>
</comment>
<dbReference type="RefSeq" id="WP_073287038.1">
    <property type="nucleotide sequence ID" value="NZ_FRCP01000010.1"/>
</dbReference>
<dbReference type="STRING" id="1120996.SAMN02746066_02028"/>
<comment type="function">
    <text evidence="1 10">Activation of pyruvate formate-lyase under anaerobic conditions by generation of an organic free radical, using S-adenosylmethionine and reduced flavodoxin as cosubstrates to produce 5'-deoxy-adenosine.</text>
</comment>
<evidence type="ECO:0000256" key="2">
    <source>
        <dbReference type="ARBA" id="ARBA00009777"/>
    </source>
</evidence>
<name>A0A1M7IYE3_9FIRM</name>
<dbReference type="PANTHER" id="PTHR30352">
    <property type="entry name" value="PYRUVATE FORMATE-LYASE-ACTIVATING ENZYME"/>
    <property type="match status" value="1"/>
</dbReference>
<keyword evidence="7 10" id="KW-0560">Oxidoreductase</keyword>
<comment type="catalytic activity">
    <reaction evidence="10">
        <text>glycyl-[formate C-acetyltransferase] + reduced [flavodoxin] + S-adenosyl-L-methionine = glycin-2-yl radical-[formate C-acetyltransferase] + semiquinone [flavodoxin] + 5'-deoxyadenosine + L-methionine + H(+)</text>
        <dbReference type="Rhea" id="RHEA:19225"/>
        <dbReference type="Rhea" id="RHEA-COMP:10622"/>
        <dbReference type="Rhea" id="RHEA-COMP:12190"/>
        <dbReference type="Rhea" id="RHEA-COMP:12191"/>
        <dbReference type="Rhea" id="RHEA-COMP:14480"/>
        <dbReference type="ChEBI" id="CHEBI:15378"/>
        <dbReference type="ChEBI" id="CHEBI:17319"/>
        <dbReference type="ChEBI" id="CHEBI:29947"/>
        <dbReference type="ChEBI" id="CHEBI:32722"/>
        <dbReference type="ChEBI" id="CHEBI:57618"/>
        <dbReference type="ChEBI" id="CHEBI:57844"/>
        <dbReference type="ChEBI" id="CHEBI:59789"/>
        <dbReference type="ChEBI" id="CHEBI:140311"/>
        <dbReference type="EC" id="1.97.1.4"/>
    </reaction>
</comment>
<dbReference type="NCBIfam" id="TIGR02493">
    <property type="entry name" value="PFLA"/>
    <property type="match status" value="1"/>
</dbReference>
<dbReference type="GO" id="GO:0043365">
    <property type="term" value="F:[formate-C-acetyltransferase]-activating enzyme activity"/>
    <property type="evidence" value="ECO:0007669"/>
    <property type="project" value="UniProtKB-UniRule"/>
</dbReference>
<dbReference type="PROSITE" id="PS51918">
    <property type="entry name" value="RADICAL_SAM"/>
    <property type="match status" value="1"/>
</dbReference>
<keyword evidence="12" id="KW-0670">Pyruvate</keyword>
<evidence type="ECO:0000256" key="4">
    <source>
        <dbReference type="ARBA" id="ARBA00022485"/>
    </source>
</evidence>
<comment type="cofactor">
    <cofactor evidence="10">
        <name>[4Fe-4S] cluster</name>
        <dbReference type="ChEBI" id="CHEBI:49883"/>
    </cofactor>
    <text evidence="10">Binds 1 [4Fe-4S] cluster. The cluster is coordinated with 3 cysteines and an exchangeable S-adenosyl-L-methionine.</text>
</comment>
<keyword evidence="12" id="KW-0456">Lyase</keyword>
<keyword evidence="9 10" id="KW-0411">Iron-sulfur</keyword>
<reference evidence="12 13" key="1">
    <citation type="submission" date="2016-11" db="EMBL/GenBank/DDBJ databases">
        <authorList>
            <person name="Jaros S."/>
            <person name="Januszkiewicz K."/>
            <person name="Wedrychowicz H."/>
        </authorList>
    </citation>
    <scope>NUCLEOTIDE SEQUENCE [LARGE SCALE GENOMIC DNA]</scope>
    <source>
        <strain evidence="12 13">DSM 15930</strain>
    </source>
</reference>
<evidence type="ECO:0000256" key="10">
    <source>
        <dbReference type="RuleBase" id="RU362053"/>
    </source>
</evidence>
<sequence length="245" mass="27787">MTIGKIHSIETCGTVDGPGIRFVTFLQGCPLRCQFCHNPDTWDTHKGTEYTPTDLVNEILKYKSYMKFSGGGTTFTGGEPLLQADFVKEAFELCKKNDISTALDTSGFIFNDKVKEVLEYTDIVLLDIKNFDPEVYKSVTGVALENTLAFLDYIREKNINTWVRYVLVPGLTDNLKSITKLANHLKEYPNVSRIELLPFHKMGEYKWEELGYDYTLKDTMEPSLALINEVKSIFETCGVSVYANI</sequence>
<dbReference type="Gene3D" id="3.20.20.70">
    <property type="entry name" value="Aldolase class I"/>
    <property type="match status" value="1"/>
</dbReference>
<keyword evidence="10" id="KW-0963">Cytoplasm</keyword>
<dbReference type="EMBL" id="FRCP01000010">
    <property type="protein sequence ID" value="SHM45711.1"/>
    <property type="molecule type" value="Genomic_DNA"/>
</dbReference>
<protein>
    <recommendedName>
        <fullName evidence="3 10">Pyruvate formate-lyase-activating enzyme</fullName>
        <ecNumber evidence="10">1.97.1.4</ecNumber>
    </recommendedName>
</protein>
<keyword evidence="13" id="KW-1185">Reference proteome</keyword>
<dbReference type="PANTHER" id="PTHR30352:SF5">
    <property type="entry name" value="PYRUVATE FORMATE-LYASE 1-ACTIVATING ENZYME"/>
    <property type="match status" value="1"/>
</dbReference>
<dbReference type="GO" id="GO:0005737">
    <property type="term" value="C:cytoplasm"/>
    <property type="evidence" value="ECO:0007669"/>
    <property type="project" value="UniProtKB-SubCell"/>
</dbReference>
<keyword evidence="6 10" id="KW-0479">Metal-binding</keyword>
<feature type="domain" description="Radical SAM core" evidence="11">
    <location>
        <begin position="15"/>
        <end position="236"/>
    </location>
</feature>
<comment type="subcellular location">
    <subcellularLocation>
        <location evidence="10">Cytoplasm</location>
    </subcellularLocation>
</comment>
<evidence type="ECO:0000256" key="3">
    <source>
        <dbReference type="ARBA" id="ARBA00021356"/>
    </source>
</evidence>
<dbReference type="GO" id="GO:0046872">
    <property type="term" value="F:metal ion binding"/>
    <property type="evidence" value="ECO:0007669"/>
    <property type="project" value="UniProtKB-UniRule"/>
</dbReference>
<evidence type="ECO:0000259" key="11">
    <source>
        <dbReference type="PROSITE" id="PS51918"/>
    </source>
</evidence>
<evidence type="ECO:0000256" key="6">
    <source>
        <dbReference type="ARBA" id="ARBA00022723"/>
    </source>
</evidence>
<dbReference type="SFLD" id="SFLDG01066">
    <property type="entry name" value="organic_radical-activating_enz"/>
    <property type="match status" value="1"/>
</dbReference>
<dbReference type="Proteomes" id="UP000184038">
    <property type="component" value="Unassembled WGS sequence"/>
</dbReference>
<dbReference type="InterPro" id="IPR058240">
    <property type="entry name" value="rSAM_sf"/>
</dbReference>
<dbReference type="InterPro" id="IPR012838">
    <property type="entry name" value="PFL1_activating"/>
</dbReference>
<dbReference type="PIRSF" id="PIRSF000371">
    <property type="entry name" value="PFL_act_enz"/>
    <property type="match status" value="1"/>
</dbReference>
<proteinExistence type="inferred from homology"/>
<evidence type="ECO:0000256" key="5">
    <source>
        <dbReference type="ARBA" id="ARBA00022691"/>
    </source>
</evidence>
<evidence type="ECO:0000256" key="1">
    <source>
        <dbReference type="ARBA" id="ARBA00003141"/>
    </source>
</evidence>
<dbReference type="InterPro" id="IPR012839">
    <property type="entry name" value="Organic_radical_activase"/>
</dbReference>
<gene>
    <name evidence="12" type="ORF">SAMN02746066_02028</name>
</gene>
<dbReference type="SUPFAM" id="SSF102114">
    <property type="entry name" value="Radical SAM enzymes"/>
    <property type="match status" value="1"/>
</dbReference>
<organism evidence="12 13">
    <name type="scientific">Anaerosporobacter mobilis DSM 15930</name>
    <dbReference type="NCBI Taxonomy" id="1120996"/>
    <lineage>
        <taxon>Bacteria</taxon>
        <taxon>Bacillati</taxon>
        <taxon>Bacillota</taxon>
        <taxon>Clostridia</taxon>
        <taxon>Lachnospirales</taxon>
        <taxon>Lachnospiraceae</taxon>
        <taxon>Anaerosporobacter</taxon>
    </lineage>
</organism>
<evidence type="ECO:0000313" key="12">
    <source>
        <dbReference type="EMBL" id="SHM45711.1"/>
    </source>
</evidence>
<evidence type="ECO:0000256" key="7">
    <source>
        <dbReference type="ARBA" id="ARBA00023002"/>
    </source>
</evidence>
<dbReference type="GO" id="GO:0016829">
    <property type="term" value="F:lyase activity"/>
    <property type="evidence" value="ECO:0007669"/>
    <property type="project" value="UniProtKB-KW"/>
</dbReference>
<dbReference type="SFLD" id="SFLDS00029">
    <property type="entry name" value="Radical_SAM"/>
    <property type="match status" value="1"/>
</dbReference>
<dbReference type="SFLD" id="SFLDG01067">
    <property type="entry name" value="SPASM/twitch_domain_containing"/>
    <property type="match status" value="1"/>
</dbReference>
<dbReference type="InterPro" id="IPR013785">
    <property type="entry name" value="Aldolase_TIM"/>
</dbReference>
<dbReference type="Pfam" id="PF04055">
    <property type="entry name" value="Radical_SAM"/>
    <property type="match status" value="1"/>
</dbReference>
<dbReference type="CDD" id="cd01335">
    <property type="entry name" value="Radical_SAM"/>
    <property type="match status" value="1"/>
</dbReference>
<keyword evidence="5 10" id="KW-0949">S-adenosyl-L-methionine</keyword>
<dbReference type="AlphaFoldDB" id="A0A1M7IYE3"/>
<dbReference type="OrthoDB" id="9782387at2"/>
<dbReference type="EC" id="1.97.1.4" evidence="10"/>
<dbReference type="PROSITE" id="PS01087">
    <property type="entry name" value="RADICAL_ACTIVATING"/>
    <property type="match status" value="1"/>
</dbReference>
<dbReference type="InterPro" id="IPR001989">
    <property type="entry name" value="Radical_activat_CS"/>
</dbReference>
<evidence type="ECO:0000313" key="13">
    <source>
        <dbReference type="Proteomes" id="UP000184038"/>
    </source>
</evidence>
<keyword evidence="4 10" id="KW-0004">4Fe-4S</keyword>
<dbReference type="InterPro" id="IPR007197">
    <property type="entry name" value="rSAM"/>
</dbReference>